<keyword evidence="2" id="KW-0479">Metal-binding</keyword>
<dbReference type="InterPro" id="IPR051536">
    <property type="entry name" value="UDG_Type-4/5"/>
</dbReference>
<keyword evidence="5" id="KW-0408">Iron</keyword>
<dbReference type="STRING" id="96561.Dole_2509"/>
<accession>A8ZW79</accession>
<dbReference type="GO" id="GO:0051539">
    <property type="term" value="F:4 iron, 4 sulfur cluster binding"/>
    <property type="evidence" value="ECO:0007669"/>
    <property type="project" value="UniProtKB-KW"/>
</dbReference>
<dbReference type="PANTHER" id="PTHR33693">
    <property type="entry name" value="TYPE-5 URACIL-DNA GLYCOSYLASE"/>
    <property type="match status" value="1"/>
</dbReference>
<organism evidence="9 10">
    <name type="scientific">Desulfosudis oleivorans (strain DSM 6200 / JCM 39069 / Hxd3)</name>
    <name type="common">Desulfococcus oleovorans</name>
    <dbReference type="NCBI Taxonomy" id="96561"/>
    <lineage>
        <taxon>Bacteria</taxon>
        <taxon>Pseudomonadati</taxon>
        <taxon>Thermodesulfobacteriota</taxon>
        <taxon>Desulfobacteria</taxon>
        <taxon>Desulfobacterales</taxon>
        <taxon>Desulfosudaceae</taxon>
        <taxon>Desulfosudis</taxon>
    </lineage>
</organism>
<dbReference type="eggNOG" id="COG1573">
    <property type="taxonomic scope" value="Bacteria"/>
</dbReference>
<dbReference type="Pfam" id="PF03167">
    <property type="entry name" value="UDG"/>
    <property type="match status" value="1"/>
</dbReference>
<dbReference type="EMBL" id="CP000859">
    <property type="protein sequence ID" value="ABW68313.1"/>
    <property type="molecule type" value="Genomic_DNA"/>
</dbReference>
<proteinExistence type="predicted"/>
<dbReference type="InterPro" id="IPR005122">
    <property type="entry name" value="Uracil-DNA_glycosylase-like"/>
</dbReference>
<evidence type="ECO:0000259" key="8">
    <source>
        <dbReference type="SMART" id="SM00986"/>
    </source>
</evidence>
<evidence type="ECO:0000256" key="5">
    <source>
        <dbReference type="ARBA" id="ARBA00023004"/>
    </source>
</evidence>
<dbReference type="RefSeq" id="WP_012175925.1">
    <property type="nucleotide sequence ID" value="NC_009943.1"/>
</dbReference>
<evidence type="ECO:0000313" key="9">
    <source>
        <dbReference type="EMBL" id="ABW68313.1"/>
    </source>
</evidence>
<reference evidence="9 10" key="1">
    <citation type="submission" date="2007-10" db="EMBL/GenBank/DDBJ databases">
        <title>Complete sequence of Desulfococcus oleovorans Hxd3.</title>
        <authorList>
            <consortium name="US DOE Joint Genome Institute"/>
            <person name="Copeland A."/>
            <person name="Lucas S."/>
            <person name="Lapidus A."/>
            <person name="Barry K."/>
            <person name="Glavina del Rio T."/>
            <person name="Dalin E."/>
            <person name="Tice H."/>
            <person name="Pitluck S."/>
            <person name="Kiss H."/>
            <person name="Brettin T."/>
            <person name="Bruce D."/>
            <person name="Detter J.C."/>
            <person name="Han C."/>
            <person name="Schmutz J."/>
            <person name="Larimer F."/>
            <person name="Land M."/>
            <person name="Hauser L."/>
            <person name="Kyrpides N."/>
            <person name="Kim E."/>
            <person name="Wawrik B."/>
            <person name="Richardson P."/>
        </authorList>
    </citation>
    <scope>NUCLEOTIDE SEQUENCE [LARGE SCALE GENOMIC DNA]</scope>
    <source>
        <strain evidence="10">DSM 6200 / JCM 39069 / Hxd3</strain>
    </source>
</reference>
<dbReference type="Proteomes" id="UP000008561">
    <property type="component" value="Chromosome"/>
</dbReference>
<evidence type="ECO:0000256" key="2">
    <source>
        <dbReference type="ARBA" id="ARBA00022723"/>
    </source>
</evidence>
<evidence type="ECO:0000256" key="6">
    <source>
        <dbReference type="ARBA" id="ARBA00023014"/>
    </source>
</evidence>
<name>A8ZW79_DESOH</name>
<sequence length="227" mass="24962">MTTPQQITARKVCHLLDQVARTLQFYTDSGRNGIDCSREALTMATQWDRPGCLAPDPGTAVRQGCDQCPLASAGPSPVHGRGPSLARLMVVSDSPLGAGDPFSGNEGELFTRILLAMKLAPDRVFVTAMVRCPVPENAKPAPRALVACRAFLEEEIRKVKPTVIWVMGETAAQALLGADDPLDHLRGRFHDYQNIPVMPTWHPRDILSDPSLKRPVWDDVQQIMKFL</sequence>
<keyword evidence="4" id="KW-0378">Hydrolase</keyword>
<dbReference type="SUPFAM" id="SSF52141">
    <property type="entry name" value="Uracil-DNA glycosylase-like"/>
    <property type="match status" value="1"/>
</dbReference>
<evidence type="ECO:0000256" key="3">
    <source>
        <dbReference type="ARBA" id="ARBA00022763"/>
    </source>
</evidence>
<dbReference type="OrthoDB" id="5290748at2"/>
<dbReference type="SMART" id="SM00987">
    <property type="entry name" value="UreE_C"/>
    <property type="match status" value="1"/>
</dbReference>
<protein>
    <submittedName>
        <fullName evidence="9">Uracil-DNA glycosylase superfamily</fullName>
    </submittedName>
</protein>
<evidence type="ECO:0000256" key="4">
    <source>
        <dbReference type="ARBA" id="ARBA00022801"/>
    </source>
</evidence>
<dbReference type="HOGENOM" id="CLU_044815_1_3_7"/>
<keyword evidence="3" id="KW-0227">DNA damage</keyword>
<dbReference type="InterPro" id="IPR036895">
    <property type="entry name" value="Uracil-DNA_glycosylase-like_sf"/>
</dbReference>
<dbReference type="Gene3D" id="3.40.470.10">
    <property type="entry name" value="Uracil-DNA glycosylase-like domain"/>
    <property type="match status" value="1"/>
</dbReference>
<keyword evidence="10" id="KW-1185">Reference proteome</keyword>
<dbReference type="AlphaFoldDB" id="A8ZW79"/>
<evidence type="ECO:0000256" key="7">
    <source>
        <dbReference type="ARBA" id="ARBA00023204"/>
    </source>
</evidence>
<dbReference type="CDD" id="cd10030">
    <property type="entry name" value="UDG-F4_TTUDGA_SPO1dp_like"/>
    <property type="match status" value="1"/>
</dbReference>
<dbReference type="PANTHER" id="PTHR33693:SF1">
    <property type="entry name" value="TYPE-4 URACIL-DNA GLYCOSYLASE"/>
    <property type="match status" value="1"/>
</dbReference>
<evidence type="ECO:0000313" key="10">
    <source>
        <dbReference type="Proteomes" id="UP000008561"/>
    </source>
</evidence>
<keyword evidence="6" id="KW-0411">Iron-sulfur</keyword>
<keyword evidence="1" id="KW-0004">4Fe-4S</keyword>
<evidence type="ECO:0000256" key="1">
    <source>
        <dbReference type="ARBA" id="ARBA00022485"/>
    </source>
</evidence>
<dbReference type="KEGG" id="dol:Dole_2509"/>
<dbReference type="GO" id="GO:0006281">
    <property type="term" value="P:DNA repair"/>
    <property type="evidence" value="ECO:0007669"/>
    <property type="project" value="UniProtKB-KW"/>
</dbReference>
<gene>
    <name evidence="9" type="ordered locus">Dole_2509</name>
</gene>
<dbReference type="GO" id="GO:0097506">
    <property type="term" value="F:deaminated base DNA N-glycosylase activity"/>
    <property type="evidence" value="ECO:0007669"/>
    <property type="project" value="UniProtKB-ARBA"/>
</dbReference>
<dbReference type="GO" id="GO:0046872">
    <property type="term" value="F:metal ion binding"/>
    <property type="evidence" value="ECO:0007669"/>
    <property type="project" value="UniProtKB-KW"/>
</dbReference>
<feature type="domain" description="Uracil-DNA glycosylase-like" evidence="8">
    <location>
        <begin position="79"/>
        <end position="221"/>
    </location>
</feature>
<dbReference type="SMART" id="SM00986">
    <property type="entry name" value="UDG"/>
    <property type="match status" value="1"/>
</dbReference>
<keyword evidence="7" id="KW-0234">DNA repair</keyword>